<dbReference type="PANTHER" id="PTHR31293:SF12">
    <property type="entry name" value="RNI-LIKE SUPERFAMILY PROTEIN"/>
    <property type="match status" value="1"/>
</dbReference>
<dbReference type="Pfam" id="PF24758">
    <property type="entry name" value="LRR_At5g56370"/>
    <property type="match status" value="1"/>
</dbReference>
<dbReference type="Proteomes" id="UP000265520">
    <property type="component" value="Unassembled WGS sequence"/>
</dbReference>
<accession>A0A392QJU0</accession>
<dbReference type="SUPFAM" id="SSF52047">
    <property type="entry name" value="RNI-like"/>
    <property type="match status" value="1"/>
</dbReference>
<dbReference type="AlphaFoldDB" id="A0A392QJU0"/>
<dbReference type="EMBL" id="LXQA010136672">
    <property type="protein sequence ID" value="MCI23555.1"/>
    <property type="molecule type" value="Genomic_DNA"/>
</dbReference>
<keyword evidence="3" id="KW-1185">Reference proteome</keyword>
<proteinExistence type="predicted"/>
<reference evidence="2 3" key="1">
    <citation type="journal article" date="2018" name="Front. Plant Sci.">
        <title>Red Clover (Trifolium pratense) and Zigzag Clover (T. medium) - A Picture of Genomic Similarities and Differences.</title>
        <authorList>
            <person name="Dluhosova J."/>
            <person name="Istvanek J."/>
            <person name="Nedelnik J."/>
            <person name="Repkova J."/>
        </authorList>
    </citation>
    <scope>NUCLEOTIDE SEQUENCE [LARGE SCALE GENOMIC DNA]</scope>
    <source>
        <strain evidence="3">cv. 10/8</strain>
        <tissue evidence="2">Leaf</tissue>
    </source>
</reference>
<feature type="non-terminal residue" evidence="2">
    <location>
        <position position="1"/>
    </location>
</feature>
<evidence type="ECO:0000259" key="1">
    <source>
        <dbReference type="Pfam" id="PF24758"/>
    </source>
</evidence>
<sequence length="178" mass="20309">EFVYSVLLKLDSIKSFRLKVGYDNSDLENIGFPSVAKWVDHVVQRGVENLCLTLIASIDMKLPIRILSCRTLVTLNLFGFVVKGFSSVRLPSLKVLRFDTCTLQNNRDLVLFLDGCPILEDLDLHTLEFVSEDSLTYQECKSLSLSKLTKARMPWVSCHFPLEALYNVEELHLQINKV</sequence>
<dbReference type="InterPro" id="IPR032675">
    <property type="entry name" value="LRR_dom_sf"/>
</dbReference>
<evidence type="ECO:0000313" key="3">
    <source>
        <dbReference type="Proteomes" id="UP000265520"/>
    </source>
</evidence>
<feature type="domain" description="F-box/LRR-repeat protein 15/At3g58940/PEG3-like LRR" evidence="1">
    <location>
        <begin position="35"/>
        <end position="143"/>
    </location>
</feature>
<dbReference type="PANTHER" id="PTHR31293">
    <property type="entry name" value="RNI-LIKE SUPERFAMILY PROTEIN"/>
    <property type="match status" value="1"/>
</dbReference>
<dbReference type="InterPro" id="IPR055411">
    <property type="entry name" value="LRR_FXL15/At3g58940/PEG3-like"/>
</dbReference>
<dbReference type="InterPro" id="IPR055294">
    <property type="entry name" value="FBL60-like"/>
</dbReference>
<name>A0A392QJU0_9FABA</name>
<protein>
    <submittedName>
        <fullName evidence="2">F-box protein</fullName>
    </submittedName>
</protein>
<dbReference type="Gene3D" id="3.80.10.10">
    <property type="entry name" value="Ribonuclease Inhibitor"/>
    <property type="match status" value="1"/>
</dbReference>
<organism evidence="2 3">
    <name type="scientific">Trifolium medium</name>
    <dbReference type="NCBI Taxonomy" id="97028"/>
    <lineage>
        <taxon>Eukaryota</taxon>
        <taxon>Viridiplantae</taxon>
        <taxon>Streptophyta</taxon>
        <taxon>Embryophyta</taxon>
        <taxon>Tracheophyta</taxon>
        <taxon>Spermatophyta</taxon>
        <taxon>Magnoliopsida</taxon>
        <taxon>eudicotyledons</taxon>
        <taxon>Gunneridae</taxon>
        <taxon>Pentapetalae</taxon>
        <taxon>rosids</taxon>
        <taxon>fabids</taxon>
        <taxon>Fabales</taxon>
        <taxon>Fabaceae</taxon>
        <taxon>Papilionoideae</taxon>
        <taxon>50 kb inversion clade</taxon>
        <taxon>NPAAA clade</taxon>
        <taxon>Hologalegina</taxon>
        <taxon>IRL clade</taxon>
        <taxon>Trifolieae</taxon>
        <taxon>Trifolium</taxon>
    </lineage>
</organism>
<evidence type="ECO:0000313" key="2">
    <source>
        <dbReference type="EMBL" id="MCI23555.1"/>
    </source>
</evidence>
<comment type="caution">
    <text evidence="2">The sequence shown here is derived from an EMBL/GenBank/DDBJ whole genome shotgun (WGS) entry which is preliminary data.</text>
</comment>